<evidence type="ECO:0000313" key="2">
    <source>
        <dbReference type="EMBL" id="TCU37741.1"/>
    </source>
</evidence>
<protein>
    <submittedName>
        <fullName evidence="2">Uncharacterized protein DUF1127</fullName>
    </submittedName>
</protein>
<proteinExistence type="predicted"/>
<reference evidence="2 3" key="1">
    <citation type="submission" date="2019-03" db="EMBL/GenBank/DDBJ databases">
        <title>Genomic Encyclopedia of Type Strains, Phase IV (KMG-V): Genome sequencing to study the core and pangenomes of soil and plant-associated prokaryotes.</title>
        <authorList>
            <person name="Whitman W."/>
        </authorList>
    </citation>
    <scope>NUCLEOTIDE SEQUENCE [LARGE SCALE GENOMIC DNA]</scope>
    <source>
        <strain evidence="2 3">IE4868</strain>
    </source>
</reference>
<feature type="domain" description="YjiS-like" evidence="1">
    <location>
        <begin position="31"/>
        <end position="57"/>
    </location>
</feature>
<name>A0A4R3RQQ9_9HYPH</name>
<organism evidence="2 3">
    <name type="scientific">Rhizobium azibense</name>
    <dbReference type="NCBI Taxonomy" id="1136135"/>
    <lineage>
        <taxon>Bacteria</taxon>
        <taxon>Pseudomonadati</taxon>
        <taxon>Pseudomonadota</taxon>
        <taxon>Alphaproteobacteria</taxon>
        <taxon>Hyphomicrobiales</taxon>
        <taxon>Rhizobiaceae</taxon>
        <taxon>Rhizobium/Agrobacterium group</taxon>
        <taxon>Rhizobium</taxon>
    </lineage>
</organism>
<dbReference type="InterPro" id="IPR009506">
    <property type="entry name" value="YjiS-like"/>
</dbReference>
<accession>A0A4R3RQQ9</accession>
<comment type="caution">
    <text evidence="2">The sequence shown here is derived from an EMBL/GenBank/DDBJ whole genome shotgun (WGS) entry which is preliminary data.</text>
</comment>
<dbReference type="Pfam" id="PF06568">
    <property type="entry name" value="YjiS-like"/>
    <property type="match status" value="1"/>
</dbReference>
<dbReference type="Proteomes" id="UP000295507">
    <property type="component" value="Unassembled WGS sequence"/>
</dbReference>
<evidence type="ECO:0000259" key="1">
    <source>
        <dbReference type="Pfam" id="PF06568"/>
    </source>
</evidence>
<dbReference type="AlphaFoldDB" id="A0A4R3RQQ9"/>
<evidence type="ECO:0000313" key="3">
    <source>
        <dbReference type="Proteomes" id="UP000295507"/>
    </source>
</evidence>
<gene>
    <name evidence="2" type="ORF">EV129_10557</name>
</gene>
<dbReference type="EMBL" id="SMBK01000005">
    <property type="protein sequence ID" value="TCU37741.1"/>
    <property type="molecule type" value="Genomic_DNA"/>
</dbReference>
<sequence length="96" mass="10651">MPATERSDRAAEMTLLRIFRAGFGTFWGRGERLATARALSALNDHLLKDIGVSRLEIDLGHLAHRDCCRHREAIDGGPSVTVEHSALIRLEGKRFG</sequence>